<evidence type="ECO:0000256" key="8">
    <source>
        <dbReference type="ARBA" id="ARBA00023160"/>
    </source>
</evidence>
<keyword evidence="5" id="KW-0808">Transferase</keyword>
<keyword evidence="8" id="KW-0275">Fatty acid biosynthesis</keyword>
<dbReference type="InterPro" id="IPR004655">
    <property type="entry name" value="FabH"/>
</dbReference>
<gene>
    <name evidence="13" type="ORF">MICPUN_109209</name>
</gene>
<dbReference type="GO" id="GO:0006633">
    <property type="term" value="P:fatty acid biosynthetic process"/>
    <property type="evidence" value="ECO:0007669"/>
    <property type="project" value="UniProtKB-KW"/>
</dbReference>
<evidence type="ECO:0000256" key="10">
    <source>
        <dbReference type="ARBA" id="ARBA00057449"/>
    </source>
</evidence>
<evidence type="ECO:0000256" key="9">
    <source>
        <dbReference type="ARBA" id="ARBA00052419"/>
    </source>
</evidence>
<feature type="domain" description="Beta-ketoacyl-[acyl-carrier-protein] synthase III N-terminal" evidence="12">
    <location>
        <begin position="159"/>
        <end position="238"/>
    </location>
</feature>
<reference evidence="13 14" key="1">
    <citation type="journal article" date="2009" name="Science">
        <title>Green evolution and dynamic adaptations revealed by genomes of the marine picoeukaryotes Micromonas.</title>
        <authorList>
            <person name="Worden A.Z."/>
            <person name="Lee J.H."/>
            <person name="Mock T."/>
            <person name="Rouze P."/>
            <person name="Simmons M.P."/>
            <person name="Aerts A.L."/>
            <person name="Allen A.E."/>
            <person name="Cuvelier M.L."/>
            <person name="Derelle E."/>
            <person name="Everett M.V."/>
            <person name="Foulon E."/>
            <person name="Grimwood J."/>
            <person name="Gundlach H."/>
            <person name="Henrissat B."/>
            <person name="Napoli C."/>
            <person name="McDonald S.M."/>
            <person name="Parker M.S."/>
            <person name="Rombauts S."/>
            <person name="Salamov A."/>
            <person name="Von Dassow P."/>
            <person name="Badger J.H."/>
            <person name="Coutinho P.M."/>
            <person name="Demir E."/>
            <person name="Dubchak I."/>
            <person name="Gentemann C."/>
            <person name="Eikrem W."/>
            <person name="Gready J.E."/>
            <person name="John U."/>
            <person name="Lanier W."/>
            <person name="Lindquist E.A."/>
            <person name="Lucas S."/>
            <person name="Mayer K.F."/>
            <person name="Moreau H."/>
            <person name="Not F."/>
            <person name="Otillar R."/>
            <person name="Panaud O."/>
            <person name="Pangilinan J."/>
            <person name="Paulsen I."/>
            <person name="Piegu B."/>
            <person name="Poliakov A."/>
            <person name="Robbens S."/>
            <person name="Schmutz J."/>
            <person name="Toulza E."/>
            <person name="Wyss T."/>
            <person name="Zelensky A."/>
            <person name="Zhou K."/>
            <person name="Armbrust E.V."/>
            <person name="Bhattacharya D."/>
            <person name="Goodenough U.W."/>
            <person name="Van de Peer Y."/>
            <person name="Grigoriev I.V."/>
        </authorList>
    </citation>
    <scope>NUCLEOTIDE SEQUENCE [LARGE SCALE GENOMIC DNA]</scope>
    <source>
        <strain evidence="14">RCC299 / NOUM17</strain>
    </source>
</reference>
<evidence type="ECO:0000256" key="5">
    <source>
        <dbReference type="ARBA" id="ARBA00022679"/>
    </source>
</evidence>
<evidence type="ECO:0000259" key="12">
    <source>
        <dbReference type="Pfam" id="PF08545"/>
    </source>
</evidence>
<evidence type="ECO:0000259" key="11">
    <source>
        <dbReference type="Pfam" id="PF08541"/>
    </source>
</evidence>
<dbReference type="RefSeq" id="XP_002505046.1">
    <property type="nucleotide sequence ID" value="XM_002505000.1"/>
</dbReference>
<dbReference type="CDD" id="cd00830">
    <property type="entry name" value="KAS_III"/>
    <property type="match status" value="1"/>
</dbReference>
<keyword evidence="4" id="KW-0444">Lipid biosynthesis</keyword>
<dbReference type="InterPro" id="IPR013751">
    <property type="entry name" value="ACP_syn_III_N"/>
</dbReference>
<protein>
    <recommendedName>
        <fullName evidence="3">beta-ketoacyl-[acyl-carrier-protein] synthase III</fullName>
        <ecNumber evidence="3">2.3.1.180</ecNumber>
    </recommendedName>
</protein>
<dbReference type="GO" id="GO:0033818">
    <property type="term" value="F:beta-ketoacyl-acyl-carrier-protein synthase III activity"/>
    <property type="evidence" value="ECO:0007669"/>
    <property type="project" value="UniProtKB-EC"/>
</dbReference>
<comment type="function">
    <text evidence="10">Catalyzes the condensation reaction of fatty acid synthesis by the addition to an acyl acceptor of two carbons from malonyl-ACP. KAS III catalyzes the first condensation reaction which initiates fatty acid synthesis and may therefore play a role in governing the total rate of fatty acid production. Possesses both acetoacetyl-ACP synthase and acetyl transacylase activities.</text>
</comment>
<evidence type="ECO:0000313" key="13">
    <source>
        <dbReference type="EMBL" id="ACO66304.1"/>
    </source>
</evidence>
<organism evidence="13 14">
    <name type="scientific">Micromonas commoda (strain RCC299 / NOUM17 / CCMP2709)</name>
    <name type="common">Picoplanktonic green alga</name>
    <dbReference type="NCBI Taxonomy" id="296587"/>
    <lineage>
        <taxon>Eukaryota</taxon>
        <taxon>Viridiplantae</taxon>
        <taxon>Chlorophyta</taxon>
        <taxon>Mamiellophyceae</taxon>
        <taxon>Mamiellales</taxon>
        <taxon>Mamiellaceae</taxon>
        <taxon>Micromonas</taxon>
    </lineage>
</organism>
<dbReference type="HAMAP" id="MF_01815">
    <property type="entry name" value="FabH"/>
    <property type="match status" value="1"/>
</dbReference>
<dbReference type="FunCoup" id="C1EEV4">
    <property type="interactions" value="381"/>
</dbReference>
<dbReference type="OMA" id="WGSEGDK"/>
<proteinExistence type="inferred from homology"/>
<comment type="catalytic activity">
    <reaction evidence="9">
        <text>malonyl-[ACP] + acetyl-CoA + H(+) = 3-oxobutanoyl-[ACP] + CO2 + CoA</text>
        <dbReference type="Rhea" id="RHEA:12080"/>
        <dbReference type="Rhea" id="RHEA-COMP:9623"/>
        <dbReference type="Rhea" id="RHEA-COMP:9625"/>
        <dbReference type="ChEBI" id="CHEBI:15378"/>
        <dbReference type="ChEBI" id="CHEBI:16526"/>
        <dbReference type="ChEBI" id="CHEBI:57287"/>
        <dbReference type="ChEBI" id="CHEBI:57288"/>
        <dbReference type="ChEBI" id="CHEBI:78449"/>
        <dbReference type="ChEBI" id="CHEBI:78450"/>
        <dbReference type="EC" id="2.3.1.180"/>
    </reaction>
</comment>
<dbReference type="SUPFAM" id="SSF53901">
    <property type="entry name" value="Thiolase-like"/>
    <property type="match status" value="1"/>
</dbReference>
<comment type="pathway">
    <text evidence="1">Lipid metabolism; fatty acid biosynthesis.</text>
</comment>
<dbReference type="NCBIfam" id="TIGR00747">
    <property type="entry name" value="fabH"/>
    <property type="match status" value="1"/>
</dbReference>
<evidence type="ECO:0000256" key="6">
    <source>
        <dbReference type="ARBA" id="ARBA00022832"/>
    </source>
</evidence>
<evidence type="ECO:0000256" key="7">
    <source>
        <dbReference type="ARBA" id="ARBA00023098"/>
    </source>
</evidence>
<sequence>MTTLSMSAATPRCFAVGSRAQSGGARKATTAGRTARVSRARGASLVARAAFTPAGAKIAGVGMAVPTQYLTNDDLSELVDTNDEWIRTRTGIGKRHVISGDESLTSLAAEASKKALTAAGVAPEDLDLILLSTSSPDDLFGSACTVQAAIGATGALAVDLTAACSGFVVGVVNGVHFIRGGEYKNVLVIGADVLSRYVDWRDRGTCILFGDGCGAMVLTSTPDPSDCCLLGFDMHSDGTGNHNLTAQFAYEAGTDTAGKSKPTAEGGDAPSSRGAFCNIGMNGQEVFKFAVKTVPDTVSKSLEKAGMTSEDIDFLVMHQANQRIIDTAAKRFGLGPEKVVSNIAKYGNTSAGSVPIAMAEAVEEGRIKKGDIVATAGFGAGLTWASAILRW</sequence>
<keyword evidence="6" id="KW-0276">Fatty acid metabolism</keyword>
<dbReference type="NCBIfam" id="NF006829">
    <property type="entry name" value="PRK09352.1"/>
    <property type="match status" value="1"/>
</dbReference>
<evidence type="ECO:0000256" key="2">
    <source>
        <dbReference type="ARBA" id="ARBA00008642"/>
    </source>
</evidence>
<evidence type="ECO:0000256" key="1">
    <source>
        <dbReference type="ARBA" id="ARBA00005194"/>
    </source>
</evidence>
<dbReference type="InterPro" id="IPR013747">
    <property type="entry name" value="ACP_syn_III_C"/>
</dbReference>
<accession>C1EEV4</accession>
<dbReference type="KEGG" id="mis:MICPUN_109209"/>
<keyword evidence="7" id="KW-0443">Lipid metabolism</keyword>
<feature type="domain" description="Beta-ketoacyl-[acyl-carrier-protein] synthase III C-terminal" evidence="11">
    <location>
        <begin position="302"/>
        <end position="391"/>
    </location>
</feature>
<dbReference type="Pfam" id="PF08545">
    <property type="entry name" value="ACP_syn_III"/>
    <property type="match status" value="1"/>
</dbReference>
<dbReference type="PANTHER" id="PTHR43091">
    <property type="entry name" value="3-OXOACYL-[ACYL-CARRIER-PROTEIN] SYNTHASE"/>
    <property type="match status" value="1"/>
</dbReference>
<dbReference type="InterPro" id="IPR016039">
    <property type="entry name" value="Thiolase-like"/>
</dbReference>
<dbReference type="GO" id="GO:0004315">
    <property type="term" value="F:3-oxoacyl-[acyl-carrier-protein] synthase activity"/>
    <property type="evidence" value="ECO:0007669"/>
    <property type="project" value="InterPro"/>
</dbReference>
<dbReference type="FunFam" id="3.40.47.10:FF:000004">
    <property type="entry name" value="3-oxoacyl-[acyl-carrier-protein] synthase 3"/>
    <property type="match status" value="1"/>
</dbReference>
<dbReference type="InParanoid" id="C1EEV4"/>
<dbReference type="STRING" id="296587.C1EEV4"/>
<comment type="similarity">
    <text evidence="2">Belongs to the thiolase-like superfamily. FabH family.</text>
</comment>
<dbReference type="GeneID" id="8247761"/>
<dbReference type="eggNOG" id="ENOG502QUK2">
    <property type="taxonomic scope" value="Eukaryota"/>
</dbReference>
<dbReference type="Pfam" id="PF08541">
    <property type="entry name" value="ACP_syn_III_C"/>
    <property type="match status" value="1"/>
</dbReference>
<dbReference type="AlphaFoldDB" id="C1EEV4"/>
<dbReference type="EMBL" id="CP001330">
    <property type="protein sequence ID" value="ACO66304.1"/>
    <property type="molecule type" value="Genomic_DNA"/>
</dbReference>
<dbReference type="OrthoDB" id="428487at2759"/>
<name>C1EEV4_MICCC</name>
<dbReference type="Gene3D" id="3.40.47.10">
    <property type="match status" value="1"/>
</dbReference>
<keyword evidence="14" id="KW-1185">Reference proteome</keyword>
<evidence type="ECO:0000313" key="14">
    <source>
        <dbReference type="Proteomes" id="UP000002009"/>
    </source>
</evidence>
<evidence type="ECO:0000256" key="4">
    <source>
        <dbReference type="ARBA" id="ARBA00022516"/>
    </source>
</evidence>
<dbReference type="Proteomes" id="UP000002009">
    <property type="component" value="Chromosome 11"/>
</dbReference>
<dbReference type="PANTHER" id="PTHR43091:SF1">
    <property type="entry name" value="BETA-KETOACYL-[ACYL-CARRIER-PROTEIN] SYNTHASE III, CHLOROPLASTIC"/>
    <property type="match status" value="1"/>
</dbReference>
<evidence type="ECO:0000256" key="3">
    <source>
        <dbReference type="ARBA" id="ARBA00012333"/>
    </source>
</evidence>
<dbReference type="EC" id="2.3.1.180" evidence="3"/>